<evidence type="ECO:0000313" key="2">
    <source>
        <dbReference type="Proteomes" id="UP000465609"/>
    </source>
</evidence>
<evidence type="ECO:0000313" key="1">
    <source>
        <dbReference type="EMBL" id="BBX84091.1"/>
    </source>
</evidence>
<accession>A0ABN5YQL5</accession>
<protein>
    <submittedName>
        <fullName evidence="1">Uncharacterized protein</fullName>
    </submittedName>
</protein>
<gene>
    <name evidence="1" type="ORF">MAUB_19640</name>
</gene>
<dbReference type="EMBL" id="AP022577">
    <property type="protein sequence ID" value="BBX84091.1"/>
    <property type="molecule type" value="Genomic_DNA"/>
</dbReference>
<sequence length="90" mass="10174">MDGHSHPDSSDSRHTTARALGIPLINPAQGWIQINEAIREEEMKAFERQQQIAASAALREQRAAEADAYWRPTWRPVELDDDPGPPAWDE</sequence>
<organism evidence="1 2">
    <name type="scientific">Mycolicibacterium aubagnense</name>
    <dbReference type="NCBI Taxonomy" id="319707"/>
    <lineage>
        <taxon>Bacteria</taxon>
        <taxon>Bacillati</taxon>
        <taxon>Actinomycetota</taxon>
        <taxon>Actinomycetes</taxon>
        <taxon>Mycobacteriales</taxon>
        <taxon>Mycobacteriaceae</taxon>
        <taxon>Mycolicibacterium</taxon>
    </lineage>
</organism>
<dbReference type="RefSeq" id="WP_163911192.1">
    <property type="nucleotide sequence ID" value="NZ_AP022577.1"/>
</dbReference>
<proteinExistence type="predicted"/>
<reference evidence="1 2" key="1">
    <citation type="journal article" date="2019" name="Emerg. Microbes Infect.">
        <title>Comprehensive subspecies identification of 175 nontuberculous mycobacteria species based on 7547 genomic profiles.</title>
        <authorList>
            <person name="Matsumoto Y."/>
            <person name="Kinjo T."/>
            <person name="Motooka D."/>
            <person name="Nabeya D."/>
            <person name="Jung N."/>
            <person name="Uechi K."/>
            <person name="Horii T."/>
            <person name="Iida T."/>
            <person name="Fujita J."/>
            <person name="Nakamura S."/>
        </authorList>
    </citation>
    <scope>NUCLEOTIDE SEQUENCE [LARGE SCALE GENOMIC DNA]</scope>
    <source>
        <strain evidence="1 2">JCM 15296</strain>
    </source>
</reference>
<name>A0ABN5YQL5_9MYCO</name>
<keyword evidence="2" id="KW-1185">Reference proteome</keyword>
<dbReference type="Proteomes" id="UP000465609">
    <property type="component" value="Chromosome"/>
</dbReference>